<dbReference type="Pfam" id="PF00382">
    <property type="entry name" value="TFIIB"/>
    <property type="match status" value="2"/>
</dbReference>
<dbReference type="GO" id="GO:0001006">
    <property type="term" value="F:RNA polymerase III type 3 promoter sequence-specific DNA binding"/>
    <property type="evidence" value="ECO:0007669"/>
    <property type="project" value="TreeGrafter"/>
</dbReference>
<feature type="compositionally biased region" description="Basic and acidic residues" evidence="11">
    <location>
        <begin position="406"/>
        <end position="415"/>
    </location>
</feature>
<keyword evidence="7" id="KW-0010">Activator</keyword>
<comment type="subcellular location">
    <subcellularLocation>
        <location evidence="1">Nucleus</location>
    </subcellularLocation>
</comment>
<dbReference type="Pfam" id="PF07741">
    <property type="entry name" value="BRF1"/>
    <property type="match status" value="1"/>
</dbReference>
<comment type="caution">
    <text evidence="13">The sequence shown here is derived from an EMBL/GenBank/DDBJ whole genome shotgun (WGS) entry which is preliminary data.</text>
</comment>
<dbReference type="InterPro" id="IPR013150">
    <property type="entry name" value="TFIIB_cyclin"/>
</dbReference>
<feature type="region of interest" description="Disordered" evidence="11">
    <location>
        <begin position="69"/>
        <end position="93"/>
    </location>
</feature>
<dbReference type="GO" id="GO:0097550">
    <property type="term" value="C:transcription preinitiation complex"/>
    <property type="evidence" value="ECO:0007669"/>
    <property type="project" value="TreeGrafter"/>
</dbReference>
<dbReference type="InterPro" id="IPR036915">
    <property type="entry name" value="Cyclin-like_sf"/>
</dbReference>
<evidence type="ECO:0000256" key="7">
    <source>
        <dbReference type="ARBA" id="ARBA00023159"/>
    </source>
</evidence>
<protein>
    <recommendedName>
        <fullName evidence="10">B-related factor 1</fullName>
    </recommendedName>
</protein>
<feature type="compositionally biased region" description="Acidic residues" evidence="11">
    <location>
        <begin position="494"/>
        <end position="507"/>
    </location>
</feature>
<dbReference type="InterPro" id="IPR000812">
    <property type="entry name" value="TFIIB"/>
</dbReference>
<dbReference type="Gene3D" id="1.10.472.10">
    <property type="entry name" value="Cyclin-like"/>
    <property type="match status" value="2"/>
</dbReference>
<feature type="domain" description="Cyclin-like" evidence="12">
    <location>
        <begin position="192"/>
        <end position="276"/>
    </location>
</feature>
<keyword evidence="8" id="KW-0804">Transcription</keyword>
<evidence type="ECO:0000256" key="1">
    <source>
        <dbReference type="ARBA" id="ARBA00004123"/>
    </source>
</evidence>
<dbReference type="CDD" id="cd20553">
    <property type="entry name" value="CYCLIN_TFIIIB90_rpt1"/>
    <property type="match status" value="1"/>
</dbReference>
<evidence type="ECO:0000259" key="12">
    <source>
        <dbReference type="SMART" id="SM00385"/>
    </source>
</evidence>
<evidence type="ECO:0000256" key="6">
    <source>
        <dbReference type="ARBA" id="ARBA00023015"/>
    </source>
</evidence>
<dbReference type="GO" id="GO:0005634">
    <property type="term" value="C:nucleus"/>
    <property type="evidence" value="ECO:0007669"/>
    <property type="project" value="UniProtKB-SubCell"/>
</dbReference>
<proteinExistence type="inferred from homology"/>
<evidence type="ECO:0000313" key="13">
    <source>
        <dbReference type="EMBL" id="KAJ3176697.1"/>
    </source>
</evidence>
<dbReference type="Gene3D" id="1.20.5.650">
    <property type="entry name" value="Single helix bin"/>
    <property type="match status" value="1"/>
</dbReference>
<dbReference type="SUPFAM" id="SSF47954">
    <property type="entry name" value="Cyclin-like"/>
    <property type="match status" value="2"/>
</dbReference>
<keyword evidence="14" id="KW-1185">Reference proteome</keyword>
<dbReference type="FunFam" id="1.10.472.10:FF:000007">
    <property type="entry name" value="Transcription factor IIIB 90 kDa subunit"/>
    <property type="match status" value="1"/>
</dbReference>
<dbReference type="PANTHER" id="PTHR11618">
    <property type="entry name" value="TRANSCRIPTION INITIATION FACTOR IIB-RELATED"/>
    <property type="match status" value="1"/>
</dbReference>
<feature type="region of interest" description="Disordered" evidence="11">
    <location>
        <begin position="294"/>
        <end position="332"/>
    </location>
</feature>
<evidence type="ECO:0000256" key="5">
    <source>
        <dbReference type="ARBA" id="ARBA00022833"/>
    </source>
</evidence>
<dbReference type="SUPFAM" id="SSF57783">
    <property type="entry name" value="Zinc beta-ribbon"/>
    <property type="match status" value="1"/>
</dbReference>
<dbReference type="InterPro" id="IPR013763">
    <property type="entry name" value="Cyclin-like_dom"/>
</dbReference>
<feature type="compositionally biased region" description="Basic residues" evidence="11">
    <location>
        <begin position="416"/>
        <end position="425"/>
    </location>
</feature>
<evidence type="ECO:0000313" key="14">
    <source>
        <dbReference type="Proteomes" id="UP001212152"/>
    </source>
</evidence>
<evidence type="ECO:0000256" key="2">
    <source>
        <dbReference type="ARBA" id="ARBA00010857"/>
    </source>
</evidence>
<dbReference type="Proteomes" id="UP001212152">
    <property type="component" value="Unassembled WGS sequence"/>
</dbReference>
<dbReference type="GO" id="GO:0006384">
    <property type="term" value="P:transcription initiation at RNA polymerase III promoter"/>
    <property type="evidence" value="ECO:0007669"/>
    <property type="project" value="UniProtKB-ARBA"/>
</dbReference>
<evidence type="ECO:0000256" key="3">
    <source>
        <dbReference type="ARBA" id="ARBA00022723"/>
    </source>
</evidence>
<feature type="region of interest" description="Disordered" evidence="11">
    <location>
        <begin position="406"/>
        <end position="443"/>
    </location>
</feature>
<evidence type="ECO:0000256" key="4">
    <source>
        <dbReference type="ARBA" id="ARBA00022771"/>
    </source>
</evidence>
<dbReference type="SMART" id="SM00385">
    <property type="entry name" value="CYCLIN"/>
    <property type="match status" value="2"/>
</dbReference>
<dbReference type="EMBL" id="JADGJQ010000038">
    <property type="protein sequence ID" value="KAJ3176697.1"/>
    <property type="molecule type" value="Genomic_DNA"/>
</dbReference>
<keyword evidence="5" id="KW-0862">Zinc</keyword>
<sequence length="507" mass="56971">MAPRFCRNCQCTTETEHNDALGHVVCTGCGEVMEENAIVAEVGFMENSKGAAIAEGFSMGKDKARVVRKPTQGGSRGKSMLGGQESRETTIQNGHRRIQDISYQPQVKMHGRQCEQAQRFFNLAVINNFTKGRKLNNVAAACLYIVCRTDKTAHMLIDFADALSTNVYQLGATFLKLVQILHLNLPLVDPALYISRFAARLDFEEQTSAVIRDANRLVARMNRDWIEHGRRPAGICAACLFVAARMNGFKRTKREIAMVVKICEATLNKRLQEFSETPSASLSVEQFQTIWLPASENPPAFENPAKRRRPVDDDEDSPPMGSTDPPDEEETELLEEMSNILGQQDTIKLTNLENTVEENDGNLSELDDDPELQNILSVTEAEAELKEMLWTEENKDWILKQQLKALDEKGKDNGSKKKRQRKPKKQLPAANSPAEATRNLLDAKPRASKKINYEVIDNLFEIDVDDIKRKQAKLGELGYSESSVTGFGRQPVEYDYEDDGDGYDFED</sequence>
<comment type="similarity">
    <text evidence="2">Belongs to the TFIIB family.</text>
</comment>
<keyword evidence="3" id="KW-0479">Metal-binding</keyword>
<feature type="region of interest" description="Disordered" evidence="11">
    <location>
        <begin position="480"/>
        <end position="507"/>
    </location>
</feature>
<gene>
    <name evidence="13" type="primary">BRF1</name>
    <name evidence="13" type="ORF">HDU87_004836</name>
</gene>
<dbReference type="GO" id="GO:0000126">
    <property type="term" value="C:transcription factor TFIIIB complex"/>
    <property type="evidence" value="ECO:0007669"/>
    <property type="project" value="TreeGrafter"/>
</dbReference>
<keyword evidence="9" id="KW-0539">Nucleus</keyword>
<dbReference type="InterPro" id="IPR011665">
    <property type="entry name" value="BRF1_TBP-bd_dom"/>
</dbReference>
<dbReference type="GO" id="GO:0000995">
    <property type="term" value="F:RNA polymerase III general transcription initiation factor activity"/>
    <property type="evidence" value="ECO:0007669"/>
    <property type="project" value="TreeGrafter"/>
</dbReference>
<dbReference type="PANTHER" id="PTHR11618:SF4">
    <property type="entry name" value="TRANSCRIPTION FACTOR IIIB 90 KDA SUBUNIT"/>
    <property type="match status" value="1"/>
</dbReference>
<accession>A0AAD5THY8</accession>
<dbReference type="GO" id="GO:0008270">
    <property type="term" value="F:zinc ion binding"/>
    <property type="evidence" value="ECO:0007669"/>
    <property type="project" value="UniProtKB-KW"/>
</dbReference>
<evidence type="ECO:0000256" key="8">
    <source>
        <dbReference type="ARBA" id="ARBA00023163"/>
    </source>
</evidence>
<dbReference type="GO" id="GO:0017025">
    <property type="term" value="F:TBP-class protein binding"/>
    <property type="evidence" value="ECO:0007669"/>
    <property type="project" value="InterPro"/>
</dbReference>
<keyword evidence="4" id="KW-0863">Zinc-finger</keyword>
<organism evidence="13 14">
    <name type="scientific">Geranomyces variabilis</name>
    <dbReference type="NCBI Taxonomy" id="109894"/>
    <lineage>
        <taxon>Eukaryota</taxon>
        <taxon>Fungi</taxon>
        <taxon>Fungi incertae sedis</taxon>
        <taxon>Chytridiomycota</taxon>
        <taxon>Chytridiomycota incertae sedis</taxon>
        <taxon>Chytridiomycetes</taxon>
        <taxon>Spizellomycetales</taxon>
        <taxon>Powellomycetaceae</taxon>
        <taxon>Geranomyces</taxon>
    </lineage>
</organism>
<evidence type="ECO:0000256" key="10">
    <source>
        <dbReference type="ARBA" id="ARBA00031009"/>
    </source>
</evidence>
<dbReference type="GO" id="GO:0070897">
    <property type="term" value="P:transcription preinitiation complex assembly"/>
    <property type="evidence" value="ECO:0007669"/>
    <property type="project" value="InterPro"/>
</dbReference>
<reference evidence="13" key="1">
    <citation type="submission" date="2020-05" db="EMBL/GenBank/DDBJ databases">
        <title>Phylogenomic resolution of chytrid fungi.</title>
        <authorList>
            <person name="Stajich J.E."/>
            <person name="Amses K."/>
            <person name="Simmons R."/>
            <person name="Seto K."/>
            <person name="Myers J."/>
            <person name="Bonds A."/>
            <person name="Quandt C.A."/>
            <person name="Barry K."/>
            <person name="Liu P."/>
            <person name="Grigoriev I."/>
            <person name="Longcore J.E."/>
            <person name="James T.Y."/>
        </authorList>
    </citation>
    <scope>NUCLEOTIDE SEQUENCE</scope>
    <source>
        <strain evidence="13">JEL0379</strain>
    </source>
</reference>
<evidence type="ECO:0000256" key="9">
    <source>
        <dbReference type="ARBA" id="ARBA00023242"/>
    </source>
</evidence>
<dbReference type="PRINTS" id="PR00685">
    <property type="entry name" value="TIFACTORIIB"/>
</dbReference>
<name>A0AAD5THY8_9FUNG</name>
<dbReference type="AlphaFoldDB" id="A0AAD5THY8"/>
<evidence type="ECO:0000256" key="11">
    <source>
        <dbReference type="SAM" id="MobiDB-lite"/>
    </source>
</evidence>
<keyword evidence="6" id="KW-0805">Transcription regulation</keyword>
<dbReference type="FunFam" id="1.10.472.10:FF:000002">
    <property type="entry name" value="Transcription factor IIIB 90 kDa subunit"/>
    <property type="match status" value="1"/>
</dbReference>
<dbReference type="CDD" id="cd20554">
    <property type="entry name" value="CYCLIN_TFIIIB90_rpt2"/>
    <property type="match status" value="1"/>
</dbReference>
<feature type="domain" description="Cyclin-like" evidence="12">
    <location>
        <begin position="96"/>
        <end position="179"/>
    </location>
</feature>